<dbReference type="eggNOG" id="arCOG01331">
    <property type="taxonomic scope" value="Archaea"/>
</dbReference>
<dbReference type="RefSeq" id="WP_015591578.1">
    <property type="nucleotide sequence ID" value="NC_021169.1"/>
</dbReference>
<dbReference type="GO" id="GO:0008270">
    <property type="term" value="F:zinc ion binding"/>
    <property type="evidence" value="ECO:0007669"/>
    <property type="project" value="UniProtKB-UniRule"/>
</dbReference>
<feature type="transmembrane region" description="Helical" evidence="11">
    <location>
        <begin position="182"/>
        <end position="203"/>
    </location>
</feature>
<keyword evidence="6 11" id="KW-0378">Hydrolase</keyword>
<evidence type="ECO:0000256" key="10">
    <source>
        <dbReference type="ARBA" id="ARBA00023136"/>
    </source>
</evidence>
<comment type="subcellular location">
    <subcellularLocation>
        <location evidence="11">Cell membrane</location>
        <topology evidence="11">Multi-pass membrane protein</topology>
    </subcellularLocation>
</comment>
<evidence type="ECO:0000256" key="6">
    <source>
        <dbReference type="ARBA" id="ARBA00022801"/>
    </source>
</evidence>
<dbReference type="InterPro" id="IPR001915">
    <property type="entry name" value="Peptidase_M48"/>
</dbReference>
<dbReference type="GO" id="GO:0004222">
    <property type="term" value="F:metalloendopeptidase activity"/>
    <property type="evidence" value="ECO:0007669"/>
    <property type="project" value="UniProtKB-UniRule"/>
</dbReference>
<sequence length="294" mass="33133">MKGWIRDPGLTMRMFLTMFLLAIIYLAFLTVLYIYGVGYTGLILFAGVFLFAQYYFSDKLVLYSSGARIVSEHEAPELYSMVRELSMNANLPMPKVAIVDTPVPNAFATGRNPKNAVVAVTTGLLRTLNYEEIKAVIGHELSHIKNRDVAVMTIASFLSTVAWFVMRWAMFAGMFGGRRENGSANAIIFGVSVLVWFISFLLIRALSRYREYSADLGSAYFTRNPRALISALKKISGKMELVRDEYKKEVEGLNAFYIIPALSSESILSLFSTHPPVEKRIERLEKISRELGLY</sequence>
<evidence type="ECO:0000256" key="7">
    <source>
        <dbReference type="ARBA" id="ARBA00022833"/>
    </source>
</evidence>
<feature type="active site" evidence="11">
    <location>
        <position position="140"/>
    </location>
</feature>
<dbReference type="EC" id="3.4.24.-" evidence="11"/>
<dbReference type="AlphaFoldDB" id="N0BI67"/>
<reference evidence="13 14" key="1">
    <citation type="journal article" date="2013" name="Genome Announc.">
        <title>Complete Genome Sequence of the Thermophilic and Facultatively Chemolithoautotrophic Sulfate Reducer Archaeoglobus sulfaticallidus Strain PM70-1T.</title>
        <authorList>
            <person name="Stokke R."/>
            <person name="Hocking W.P."/>
            <person name="Steinsbu B.O."/>
            <person name="Steen I.H."/>
        </authorList>
    </citation>
    <scope>NUCLEOTIDE SEQUENCE [LARGE SCALE GENOMIC DNA]</scope>
    <source>
        <strain evidence="13">PM70-1</strain>
    </source>
</reference>
<dbReference type="PANTHER" id="PTHR43221:SF2">
    <property type="entry name" value="PROTEASE HTPX HOMOLOG"/>
    <property type="match status" value="1"/>
</dbReference>
<name>N0BI67_9EURY</name>
<evidence type="ECO:0000259" key="12">
    <source>
        <dbReference type="Pfam" id="PF01435"/>
    </source>
</evidence>
<keyword evidence="7 11" id="KW-0862">Zinc</keyword>
<dbReference type="GeneID" id="15393651"/>
<evidence type="ECO:0000256" key="4">
    <source>
        <dbReference type="ARBA" id="ARBA00022692"/>
    </source>
</evidence>
<dbReference type="Proteomes" id="UP000013307">
    <property type="component" value="Chromosome"/>
</dbReference>
<keyword evidence="9 11" id="KW-0482">Metalloprotease</keyword>
<protein>
    <recommendedName>
        <fullName evidence="11">Protease HtpX homolog</fullName>
        <ecNumber evidence="11">3.4.24.-</ecNumber>
    </recommendedName>
</protein>
<organism evidence="13 14">
    <name type="scientific">Archaeoglobus sulfaticallidus PM70-1</name>
    <dbReference type="NCBI Taxonomy" id="387631"/>
    <lineage>
        <taxon>Archaea</taxon>
        <taxon>Methanobacteriati</taxon>
        <taxon>Methanobacteriota</taxon>
        <taxon>Archaeoglobi</taxon>
        <taxon>Archaeoglobales</taxon>
        <taxon>Archaeoglobaceae</taxon>
        <taxon>Archaeoglobus</taxon>
    </lineage>
</organism>
<dbReference type="EMBL" id="CP005290">
    <property type="protein sequence ID" value="AGK61982.1"/>
    <property type="molecule type" value="Genomic_DNA"/>
</dbReference>
<dbReference type="GO" id="GO:0005886">
    <property type="term" value="C:plasma membrane"/>
    <property type="evidence" value="ECO:0007669"/>
    <property type="project" value="UniProtKB-SubCell"/>
</dbReference>
<evidence type="ECO:0000313" key="13">
    <source>
        <dbReference type="EMBL" id="AGK61982.1"/>
    </source>
</evidence>
<feature type="transmembrane region" description="Helical" evidence="11">
    <location>
        <begin position="39"/>
        <end position="56"/>
    </location>
</feature>
<feature type="binding site" evidence="11">
    <location>
        <position position="143"/>
    </location>
    <ligand>
        <name>Zn(2+)</name>
        <dbReference type="ChEBI" id="CHEBI:29105"/>
        <note>catalytic</note>
    </ligand>
</feature>
<feature type="domain" description="Peptidase M48" evidence="12">
    <location>
        <begin position="73"/>
        <end position="287"/>
    </location>
</feature>
<keyword evidence="14" id="KW-1185">Reference proteome</keyword>
<gene>
    <name evidence="11" type="primary">htpX</name>
    <name evidence="13" type="ORF">Asulf_02017</name>
</gene>
<keyword evidence="2 11" id="KW-1003">Cell membrane</keyword>
<keyword evidence="8 11" id="KW-1133">Transmembrane helix</keyword>
<dbReference type="HOGENOM" id="CLU_042266_0_2_2"/>
<dbReference type="CDD" id="cd07327">
    <property type="entry name" value="M48B_HtpX_like"/>
    <property type="match status" value="1"/>
</dbReference>
<comment type="cofactor">
    <cofactor evidence="11">
        <name>Zn(2+)</name>
        <dbReference type="ChEBI" id="CHEBI:29105"/>
    </cofactor>
    <text evidence="11">Binds 1 zinc ion per subunit.</text>
</comment>
<proteinExistence type="inferred from homology"/>
<evidence type="ECO:0000256" key="9">
    <source>
        <dbReference type="ARBA" id="ARBA00023049"/>
    </source>
</evidence>
<dbReference type="OrthoDB" id="28389at2157"/>
<keyword evidence="10 11" id="KW-0472">Membrane</keyword>
<keyword evidence="3 11" id="KW-0645">Protease</keyword>
<evidence type="ECO:0000256" key="1">
    <source>
        <dbReference type="ARBA" id="ARBA00009779"/>
    </source>
</evidence>
<dbReference type="InterPro" id="IPR022919">
    <property type="entry name" value="Pept_M48_protease_HtpX"/>
</dbReference>
<dbReference type="InterPro" id="IPR050083">
    <property type="entry name" value="HtpX_protease"/>
</dbReference>
<feature type="transmembrane region" description="Helical" evidence="11">
    <location>
        <begin position="12"/>
        <end position="33"/>
    </location>
</feature>
<accession>N0BI67</accession>
<dbReference type="GO" id="GO:0006508">
    <property type="term" value="P:proteolysis"/>
    <property type="evidence" value="ECO:0007669"/>
    <property type="project" value="UniProtKB-KW"/>
</dbReference>
<comment type="similarity">
    <text evidence="1 11">Belongs to the peptidase M48B family.</text>
</comment>
<dbReference type="STRING" id="387631.Asulf_02017"/>
<keyword evidence="4 11" id="KW-0812">Transmembrane</keyword>
<feature type="transmembrane region" description="Helical" evidence="11">
    <location>
        <begin position="149"/>
        <end position="170"/>
    </location>
</feature>
<evidence type="ECO:0000256" key="8">
    <source>
        <dbReference type="ARBA" id="ARBA00022989"/>
    </source>
</evidence>
<evidence type="ECO:0000256" key="11">
    <source>
        <dbReference type="HAMAP-Rule" id="MF_00188"/>
    </source>
</evidence>
<keyword evidence="13" id="KW-0346">Stress response</keyword>
<feature type="binding site" evidence="11">
    <location>
        <position position="139"/>
    </location>
    <ligand>
        <name>Zn(2+)</name>
        <dbReference type="ChEBI" id="CHEBI:29105"/>
        <note>catalytic</note>
    </ligand>
</feature>
<evidence type="ECO:0000256" key="2">
    <source>
        <dbReference type="ARBA" id="ARBA00022475"/>
    </source>
</evidence>
<keyword evidence="5 11" id="KW-0479">Metal-binding</keyword>
<dbReference type="Gene3D" id="3.30.2010.10">
    <property type="entry name" value="Metalloproteases ('zincins'), catalytic domain"/>
    <property type="match status" value="1"/>
</dbReference>
<evidence type="ECO:0000313" key="14">
    <source>
        <dbReference type="Proteomes" id="UP000013307"/>
    </source>
</evidence>
<dbReference type="HAMAP" id="MF_00188">
    <property type="entry name" value="Pept_M48_protease_HtpX"/>
    <property type="match status" value="1"/>
</dbReference>
<dbReference type="PANTHER" id="PTHR43221">
    <property type="entry name" value="PROTEASE HTPX"/>
    <property type="match status" value="1"/>
</dbReference>
<feature type="binding site" evidence="11">
    <location>
        <position position="211"/>
    </location>
    <ligand>
        <name>Zn(2+)</name>
        <dbReference type="ChEBI" id="CHEBI:29105"/>
        <note>catalytic</note>
    </ligand>
</feature>
<evidence type="ECO:0000256" key="3">
    <source>
        <dbReference type="ARBA" id="ARBA00022670"/>
    </source>
</evidence>
<dbReference type="KEGG" id="ast:Asulf_02017"/>
<dbReference type="NCBIfam" id="NF002669">
    <property type="entry name" value="PRK02391.1"/>
    <property type="match status" value="1"/>
</dbReference>
<dbReference type="Pfam" id="PF01435">
    <property type="entry name" value="Peptidase_M48"/>
    <property type="match status" value="1"/>
</dbReference>
<evidence type="ECO:0000256" key="5">
    <source>
        <dbReference type="ARBA" id="ARBA00022723"/>
    </source>
</evidence>